<protein>
    <submittedName>
        <fullName evidence="2">Uncharacterized protein</fullName>
    </submittedName>
</protein>
<comment type="caution">
    <text evidence="2">The sequence shown here is derived from an EMBL/GenBank/DDBJ whole genome shotgun (WGS) entry which is preliminary data.</text>
</comment>
<evidence type="ECO:0000313" key="3">
    <source>
        <dbReference type="Proteomes" id="UP000693970"/>
    </source>
</evidence>
<organism evidence="2 3">
    <name type="scientific">Nitzschia inconspicua</name>
    <dbReference type="NCBI Taxonomy" id="303405"/>
    <lineage>
        <taxon>Eukaryota</taxon>
        <taxon>Sar</taxon>
        <taxon>Stramenopiles</taxon>
        <taxon>Ochrophyta</taxon>
        <taxon>Bacillariophyta</taxon>
        <taxon>Bacillariophyceae</taxon>
        <taxon>Bacillariophycidae</taxon>
        <taxon>Bacillariales</taxon>
        <taxon>Bacillariaceae</taxon>
        <taxon>Nitzschia</taxon>
    </lineage>
</organism>
<accession>A0A9K3L4L1</accession>
<keyword evidence="1" id="KW-0472">Membrane</keyword>
<sequence length="415" mass="45871">MDQQGHRSLDGEMLVPGPRVAILDRKEAVCSATYNYDLSVPMENTVIQYFYAIESTEIITIKDVQESMLVRRLEETLFRAIHPAILWCYYDDSTIGKRHLEEKTGDLHGRRMTLEEARRLSIVTFSTTPEDEETSIPCNFPTESEFCVVMKGMMTIIHHITSDVSLATASILDACQTAMDNSETVLLEGNEAFENITNIIWLGETEEDAINGGVLPPGGAAVRQSRAPIAYAVSVPLLILMALALFVARNRTRREALTSMQVLALESANQTVLVGTGDPPRSFHEGLHHYTRHGARYLSTNCPQCIETKLNGYFTDSDLETIQEGNFESFEEISLVATNVSPHGKEDSEHDPSDHRKRNLVQASDGALGVKHSSIDVHQCTSSLCPICTYRPADVSFIGNSEVSSPTLFGPTSSL</sequence>
<dbReference type="OrthoDB" id="49033at2759"/>
<evidence type="ECO:0000256" key="1">
    <source>
        <dbReference type="SAM" id="Phobius"/>
    </source>
</evidence>
<gene>
    <name evidence="2" type="ORF">IV203_000265</name>
</gene>
<keyword evidence="3" id="KW-1185">Reference proteome</keyword>
<dbReference type="EMBL" id="JAGRRH010000015">
    <property type="protein sequence ID" value="KAG7355579.1"/>
    <property type="molecule type" value="Genomic_DNA"/>
</dbReference>
<reference evidence="2" key="1">
    <citation type="journal article" date="2021" name="Sci. Rep.">
        <title>Diploid genomic architecture of Nitzschia inconspicua, an elite biomass production diatom.</title>
        <authorList>
            <person name="Oliver A."/>
            <person name="Podell S."/>
            <person name="Pinowska A."/>
            <person name="Traller J.C."/>
            <person name="Smith S.R."/>
            <person name="McClure R."/>
            <person name="Beliaev A."/>
            <person name="Bohutskyi P."/>
            <person name="Hill E.A."/>
            <person name="Rabines A."/>
            <person name="Zheng H."/>
            <person name="Allen L.Z."/>
            <person name="Kuo A."/>
            <person name="Grigoriev I.V."/>
            <person name="Allen A.E."/>
            <person name="Hazlebeck D."/>
            <person name="Allen E.E."/>
        </authorList>
    </citation>
    <scope>NUCLEOTIDE SEQUENCE</scope>
    <source>
        <strain evidence="2">Hildebrandi</strain>
    </source>
</reference>
<keyword evidence="1" id="KW-1133">Transmembrane helix</keyword>
<evidence type="ECO:0000313" key="2">
    <source>
        <dbReference type="EMBL" id="KAG7355579.1"/>
    </source>
</evidence>
<keyword evidence="1" id="KW-0812">Transmembrane</keyword>
<feature type="transmembrane region" description="Helical" evidence="1">
    <location>
        <begin position="229"/>
        <end position="248"/>
    </location>
</feature>
<reference evidence="2" key="2">
    <citation type="submission" date="2021-04" db="EMBL/GenBank/DDBJ databases">
        <authorList>
            <person name="Podell S."/>
        </authorList>
    </citation>
    <scope>NUCLEOTIDE SEQUENCE</scope>
    <source>
        <strain evidence="2">Hildebrandi</strain>
    </source>
</reference>
<dbReference type="Proteomes" id="UP000693970">
    <property type="component" value="Unassembled WGS sequence"/>
</dbReference>
<name>A0A9K3L4L1_9STRA</name>
<proteinExistence type="predicted"/>
<dbReference type="AlphaFoldDB" id="A0A9K3L4L1"/>